<dbReference type="Proteomes" id="UP000799755">
    <property type="component" value="Unassembled WGS sequence"/>
</dbReference>
<sequence length="374" mass="42121">MGVSFKPVIAAVLHANLRLILLHLSRLTFLSSGTLSDIPYTQLLEDMLGFIVLLADSSPVALELWALRRIHEYKAKEQQNLENASFKLKGRENLHFELSDTSPFFFFTVFSIGVPSNHSSQVIAAEGIGILTSSKAILAIFEATGYQYFLRHPKSPYQIRTPTRNLGSAKPTRLSTAEASIVQADLKHVPRNLFLLLWFPAKEIEQGKPLYPSVTENSGGKFKKMMHFDSEAEIKTVLWISTYFLLWLQFPAIWILRLPAKKTKMPMVDIGNTRKFVDGIVAKGVRGFGERTVSMVSGGEVTQTKVLDIWGKFVGRNVGFQTAVVGEYEEYIKSLGLREMIYKDMEGVSQFLGNLDKRFLPRRGLRRCVDLNVG</sequence>
<comment type="caution">
    <text evidence="1">The sequence shown here is derived from an EMBL/GenBank/DDBJ whole genome shotgun (WGS) entry which is preliminary data.</text>
</comment>
<name>A0ACB6QHL5_9PLEO</name>
<accession>A0ACB6QHL5</accession>
<evidence type="ECO:0000313" key="1">
    <source>
        <dbReference type="EMBL" id="KAF2466489.1"/>
    </source>
</evidence>
<proteinExistence type="predicted"/>
<reference evidence="1" key="1">
    <citation type="journal article" date="2020" name="Stud. Mycol.">
        <title>101 Dothideomycetes genomes: a test case for predicting lifestyles and emergence of pathogens.</title>
        <authorList>
            <person name="Haridas S."/>
            <person name="Albert R."/>
            <person name="Binder M."/>
            <person name="Bloem J."/>
            <person name="Labutti K."/>
            <person name="Salamov A."/>
            <person name="Andreopoulos B."/>
            <person name="Baker S."/>
            <person name="Barry K."/>
            <person name="Bills G."/>
            <person name="Bluhm B."/>
            <person name="Cannon C."/>
            <person name="Castanera R."/>
            <person name="Culley D."/>
            <person name="Daum C."/>
            <person name="Ezra D."/>
            <person name="Gonzalez J."/>
            <person name="Henrissat B."/>
            <person name="Kuo A."/>
            <person name="Liang C."/>
            <person name="Lipzen A."/>
            <person name="Lutzoni F."/>
            <person name="Magnuson J."/>
            <person name="Mondo S."/>
            <person name="Nolan M."/>
            <person name="Ohm R."/>
            <person name="Pangilinan J."/>
            <person name="Park H.-J."/>
            <person name="Ramirez L."/>
            <person name="Alfaro M."/>
            <person name="Sun H."/>
            <person name="Tritt A."/>
            <person name="Yoshinaga Y."/>
            <person name="Zwiers L.-H."/>
            <person name="Turgeon B."/>
            <person name="Goodwin S."/>
            <person name="Spatafora J."/>
            <person name="Crous P."/>
            <person name="Grigoriev I."/>
        </authorList>
    </citation>
    <scope>NUCLEOTIDE SEQUENCE</scope>
    <source>
        <strain evidence="1">ATCC 200398</strain>
    </source>
</reference>
<evidence type="ECO:0000313" key="2">
    <source>
        <dbReference type="Proteomes" id="UP000799755"/>
    </source>
</evidence>
<dbReference type="EMBL" id="MU003524">
    <property type="protein sequence ID" value="KAF2466489.1"/>
    <property type="molecule type" value="Genomic_DNA"/>
</dbReference>
<protein>
    <submittedName>
        <fullName evidence="1">Uncharacterized protein</fullName>
    </submittedName>
</protein>
<keyword evidence="2" id="KW-1185">Reference proteome</keyword>
<organism evidence="1 2">
    <name type="scientific">Lindgomyces ingoldianus</name>
    <dbReference type="NCBI Taxonomy" id="673940"/>
    <lineage>
        <taxon>Eukaryota</taxon>
        <taxon>Fungi</taxon>
        <taxon>Dikarya</taxon>
        <taxon>Ascomycota</taxon>
        <taxon>Pezizomycotina</taxon>
        <taxon>Dothideomycetes</taxon>
        <taxon>Pleosporomycetidae</taxon>
        <taxon>Pleosporales</taxon>
        <taxon>Lindgomycetaceae</taxon>
        <taxon>Lindgomyces</taxon>
    </lineage>
</organism>
<gene>
    <name evidence="1" type="ORF">BDR25DRAFT_359383</name>
</gene>